<sequence length="55" mass="6497">MDYLIKMEMAKANIARAIAELKEVDGMEYMVEQLLEMRSELSEEISEYKQHSELE</sequence>
<proteinExistence type="predicted"/>
<accession>A0A6J7WG00</accession>
<reference evidence="1" key="1">
    <citation type="submission" date="2020-05" db="EMBL/GenBank/DDBJ databases">
        <authorList>
            <person name="Chiriac C."/>
            <person name="Salcher M."/>
            <person name="Ghai R."/>
            <person name="Kavagutti S V."/>
        </authorList>
    </citation>
    <scope>NUCLEOTIDE SEQUENCE</scope>
</reference>
<dbReference type="EMBL" id="LR798243">
    <property type="protein sequence ID" value="CAB5214062.1"/>
    <property type="molecule type" value="Genomic_DNA"/>
</dbReference>
<name>A0A6J7WG00_9CAUD</name>
<gene>
    <name evidence="1" type="ORF">UFOVP190_5</name>
</gene>
<evidence type="ECO:0000313" key="1">
    <source>
        <dbReference type="EMBL" id="CAB5214062.1"/>
    </source>
</evidence>
<organism evidence="1">
    <name type="scientific">uncultured Caudovirales phage</name>
    <dbReference type="NCBI Taxonomy" id="2100421"/>
    <lineage>
        <taxon>Viruses</taxon>
        <taxon>Duplodnaviria</taxon>
        <taxon>Heunggongvirae</taxon>
        <taxon>Uroviricota</taxon>
        <taxon>Caudoviricetes</taxon>
        <taxon>Peduoviridae</taxon>
        <taxon>Maltschvirus</taxon>
        <taxon>Maltschvirus maltsch</taxon>
    </lineage>
</organism>
<protein>
    <submittedName>
        <fullName evidence="1">Uncharacterized protein</fullName>
    </submittedName>
</protein>